<dbReference type="AlphaFoldDB" id="A0A6J4J9Y0"/>
<accession>A0A6J4J9Y0</accession>
<name>A0A6J4J9Y0_9BACT</name>
<sequence>MTSAALTPCPSPPAKREQGRGAGGEGASGPRIGHAASRSAGFSPSAAVTVATTAGAVAPGSPTLQRASTGSVHALRFLAADAQTRQNERARMRRCRVQCNALLDRSG</sequence>
<gene>
    <name evidence="2" type="ORF">AVDCRST_MAG63-3028</name>
</gene>
<evidence type="ECO:0000313" key="2">
    <source>
        <dbReference type="EMBL" id="CAA9272427.1"/>
    </source>
</evidence>
<proteinExistence type="predicted"/>
<protein>
    <submittedName>
        <fullName evidence="2">Uncharacterized protein</fullName>
    </submittedName>
</protein>
<dbReference type="EMBL" id="CADCTO010000396">
    <property type="protein sequence ID" value="CAA9272427.1"/>
    <property type="molecule type" value="Genomic_DNA"/>
</dbReference>
<reference evidence="2" key="1">
    <citation type="submission" date="2020-02" db="EMBL/GenBank/DDBJ databases">
        <authorList>
            <person name="Meier V. D."/>
        </authorList>
    </citation>
    <scope>NUCLEOTIDE SEQUENCE</scope>
    <source>
        <strain evidence="2">AVDCRST_MAG63</strain>
    </source>
</reference>
<evidence type="ECO:0000256" key="1">
    <source>
        <dbReference type="SAM" id="MobiDB-lite"/>
    </source>
</evidence>
<feature type="region of interest" description="Disordered" evidence="1">
    <location>
        <begin position="1"/>
        <end position="45"/>
    </location>
</feature>
<organism evidence="2">
    <name type="scientific">uncultured Armatimonadetes bacterium</name>
    <dbReference type="NCBI Taxonomy" id="157466"/>
    <lineage>
        <taxon>Bacteria</taxon>
        <taxon>Bacillati</taxon>
        <taxon>Armatimonadota</taxon>
        <taxon>environmental samples</taxon>
    </lineage>
</organism>